<dbReference type="Pfam" id="PF00179">
    <property type="entry name" value="UQ_con"/>
    <property type="match status" value="1"/>
</dbReference>
<dbReference type="PANTHER" id="PTHR24198:SF165">
    <property type="entry name" value="ANKYRIN REPEAT-CONTAINING PROTEIN-RELATED"/>
    <property type="match status" value="1"/>
</dbReference>
<feature type="region of interest" description="Disordered" evidence="4">
    <location>
        <begin position="113"/>
        <end position="157"/>
    </location>
</feature>
<accession>A0AAV7IK93</accession>
<keyword evidence="1" id="KW-0677">Repeat</keyword>
<evidence type="ECO:0000313" key="7">
    <source>
        <dbReference type="Proteomes" id="UP000826195"/>
    </source>
</evidence>
<feature type="repeat" description="ANK" evidence="3">
    <location>
        <begin position="374"/>
        <end position="406"/>
    </location>
</feature>
<dbReference type="Proteomes" id="UP000826195">
    <property type="component" value="Unassembled WGS sequence"/>
</dbReference>
<dbReference type="PROSITE" id="PS50088">
    <property type="entry name" value="ANK_REPEAT"/>
    <property type="match status" value="2"/>
</dbReference>
<evidence type="ECO:0000256" key="2">
    <source>
        <dbReference type="ARBA" id="ARBA00023043"/>
    </source>
</evidence>
<evidence type="ECO:0000313" key="6">
    <source>
        <dbReference type="EMBL" id="KAH0552401.1"/>
    </source>
</evidence>
<dbReference type="PROSITE" id="PS50127">
    <property type="entry name" value="UBC_2"/>
    <property type="match status" value="1"/>
</dbReference>
<feature type="domain" description="UBC core" evidence="5">
    <location>
        <begin position="197"/>
        <end position="369"/>
    </location>
</feature>
<dbReference type="CDD" id="cd23802">
    <property type="entry name" value="UBCc_UBE2Q"/>
    <property type="match status" value="1"/>
</dbReference>
<feature type="repeat" description="ANK" evidence="3">
    <location>
        <begin position="407"/>
        <end position="439"/>
    </location>
</feature>
<dbReference type="SUPFAM" id="SSF48403">
    <property type="entry name" value="Ankyrin repeat"/>
    <property type="match status" value="1"/>
</dbReference>
<dbReference type="EMBL" id="JAHXZJ010001492">
    <property type="protein sequence ID" value="KAH0552401.1"/>
    <property type="molecule type" value="Genomic_DNA"/>
</dbReference>
<dbReference type="SUPFAM" id="SSF54495">
    <property type="entry name" value="UBC-like"/>
    <property type="match status" value="1"/>
</dbReference>
<dbReference type="SMART" id="SM00248">
    <property type="entry name" value="ANK"/>
    <property type="match status" value="3"/>
</dbReference>
<proteinExistence type="predicted"/>
<dbReference type="InterPro" id="IPR036770">
    <property type="entry name" value="Ankyrin_rpt-contain_sf"/>
</dbReference>
<dbReference type="AlphaFoldDB" id="A0AAV7IK93"/>
<dbReference type="InterPro" id="IPR000608">
    <property type="entry name" value="UBC"/>
</dbReference>
<name>A0AAV7IK93_COTGL</name>
<feature type="compositionally biased region" description="Acidic residues" evidence="4">
    <location>
        <begin position="142"/>
        <end position="157"/>
    </location>
</feature>
<gene>
    <name evidence="6" type="ORF">KQX54_009567</name>
</gene>
<comment type="caution">
    <text evidence="6">The sequence shown here is derived from an EMBL/GenBank/DDBJ whole genome shotgun (WGS) entry which is preliminary data.</text>
</comment>
<dbReference type="SMART" id="SM00212">
    <property type="entry name" value="UBCc"/>
    <property type="match status" value="1"/>
</dbReference>
<keyword evidence="2 3" id="KW-0040">ANK repeat</keyword>
<dbReference type="InterPro" id="IPR002110">
    <property type="entry name" value="Ankyrin_rpt"/>
</dbReference>
<sequence>MACLKTLKQNIDTIESVFSKTHERFQTSSATLDELIFKFIDENGKKHLIYGNITEAYPTIPPVWFTDSEKPEVLEVVQSLSETSGSDNYIINQVIKLIRQLCRRHFLPEPPEIVQLESPTPSTSNANVDEVIPSPSVQADDPKEDDEDNDFEEHDDDIALEEIDVKKRKSDEFSLPNMDAQSIKRIKEASNVVGSIQANDRLLKELSIVYKSDYYKKGMFTVNLIDDCLYEWEVRIKEVDSDSELMKDIELLKIVEKKDSILLRMTFSANFPYEPPFVRVVHPVMIGGFVTQGGSLCLELLTRQGWSSAYSIESLIIQIISSLVKGNGRIRRFAMSDSPTVSSESVYTLANAQRSFQKVIEVHTTRGWHTPPKQDDPMLHLAVLSGEYSMVKLLLENGFNVNFNDSKGSKSIHLAIRLRLLSIVQLLLELDVDVNAKTKEGYTPLFLTVFLSVNRFTHDRISLSSEQDAKILKLLLDYNADINIANQHNHAILHYANIFTRKNFSPRFQDMSYEYDSRKIEALISQVAKLQSQNLYVSAVQADEPKEDDEDNDFEEQDDIAWEEIDVKKRKSDEFSLPNIDA</sequence>
<dbReference type="Pfam" id="PF12796">
    <property type="entry name" value="Ank_2"/>
    <property type="match status" value="1"/>
</dbReference>
<keyword evidence="7" id="KW-1185">Reference proteome</keyword>
<organism evidence="6 7">
    <name type="scientific">Cotesia glomerata</name>
    <name type="common">Lepidopteran parasitic wasp</name>
    <name type="synonym">Apanteles glomeratus</name>
    <dbReference type="NCBI Taxonomy" id="32391"/>
    <lineage>
        <taxon>Eukaryota</taxon>
        <taxon>Metazoa</taxon>
        <taxon>Ecdysozoa</taxon>
        <taxon>Arthropoda</taxon>
        <taxon>Hexapoda</taxon>
        <taxon>Insecta</taxon>
        <taxon>Pterygota</taxon>
        <taxon>Neoptera</taxon>
        <taxon>Endopterygota</taxon>
        <taxon>Hymenoptera</taxon>
        <taxon>Apocrita</taxon>
        <taxon>Ichneumonoidea</taxon>
        <taxon>Braconidae</taxon>
        <taxon>Microgastrinae</taxon>
        <taxon>Cotesia</taxon>
    </lineage>
</organism>
<protein>
    <recommendedName>
        <fullName evidence="5">UBC core domain-containing protein</fullName>
    </recommendedName>
</protein>
<dbReference type="InterPro" id="IPR016135">
    <property type="entry name" value="UBQ-conjugating_enzyme/RWD"/>
</dbReference>
<dbReference type="Gene3D" id="1.25.40.20">
    <property type="entry name" value="Ankyrin repeat-containing domain"/>
    <property type="match status" value="1"/>
</dbReference>
<dbReference type="PANTHER" id="PTHR24198">
    <property type="entry name" value="ANKYRIN REPEAT AND PROTEIN KINASE DOMAIN-CONTAINING PROTEIN"/>
    <property type="match status" value="1"/>
</dbReference>
<evidence type="ECO:0000256" key="1">
    <source>
        <dbReference type="ARBA" id="ARBA00022737"/>
    </source>
</evidence>
<feature type="compositionally biased region" description="Polar residues" evidence="4">
    <location>
        <begin position="117"/>
        <end position="127"/>
    </location>
</feature>
<evidence type="ECO:0000256" key="3">
    <source>
        <dbReference type="PROSITE-ProRule" id="PRU00023"/>
    </source>
</evidence>
<dbReference type="Gene3D" id="3.10.110.10">
    <property type="entry name" value="Ubiquitin Conjugating Enzyme"/>
    <property type="match status" value="1"/>
</dbReference>
<dbReference type="PROSITE" id="PS50297">
    <property type="entry name" value="ANK_REP_REGION"/>
    <property type="match status" value="2"/>
</dbReference>
<reference evidence="6 7" key="1">
    <citation type="journal article" date="2021" name="J. Hered.">
        <title>A chromosome-level genome assembly of the parasitoid wasp, Cotesia glomerata (Hymenoptera: Braconidae).</title>
        <authorList>
            <person name="Pinto B.J."/>
            <person name="Weis J.J."/>
            <person name="Gamble T."/>
            <person name="Ode P.J."/>
            <person name="Paul R."/>
            <person name="Zaspel J.M."/>
        </authorList>
    </citation>
    <scope>NUCLEOTIDE SEQUENCE [LARGE SCALE GENOMIC DNA]</scope>
    <source>
        <strain evidence="6">CgM1</strain>
    </source>
</reference>
<evidence type="ECO:0000256" key="4">
    <source>
        <dbReference type="SAM" id="MobiDB-lite"/>
    </source>
</evidence>
<evidence type="ECO:0000259" key="5">
    <source>
        <dbReference type="PROSITE" id="PS50127"/>
    </source>
</evidence>